<organism evidence="1">
    <name type="scientific">mine drainage metagenome</name>
    <dbReference type="NCBI Taxonomy" id="410659"/>
    <lineage>
        <taxon>unclassified sequences</taxon>
        <taxon>metagenomes</taxon>
        <taxon>ecological metagenomes</taxon>
    </lineage>
</organism>
<dbReference type="Gene3D" id="2.130.10.10">
    <property type="entry name" value="YVTN repeat-like/Quinoprotein amine dehydrogenase"/>
    <property type="match status" value="1"/>
</dbReference>
<dbReference type="InterPro" id="IPR015943">
    <property type="entry name" value="WD40/YVTN_repeat-like_dom_sf"/>
</dbReference>
<keyword evidence="1" id="KW-0378">Hydrolase</keyword>
<sequence length="113" mass="11601">MRASIGKTLALTVLTALAAGGAPAMAAPAAAPGPARVAPALFQDLHWRLIGPFRGGRVLAVSGVPQHPQRFYFGAVDGGVWRSDNAGRTWTPIFDAEPVGSIGALAVAPSTRM</sequence>
<gene>
    <name evidence="1" type="ORF">B1A_07695</name>
</gene>
<evidence type="ECO:0000313" key="1">
    <source>
        <dbReference type="EMBL" id="EQD67496.1"/>
    </source>
</evidence>
<dbReference type="AlphaFoldDB" id="T1B3P6"/>
<accession>T1B3P6</accession>
<comment type="caution">
    <text evidence="1">The sequence shown here is derived from an EMBL/GenBank/DDBJ whole genome shotgun (WGS) entry which is preliminary data.</text>
</comment>
<dbReference type="InterPro" id="IPR036278">
    <property type="entry name" value="Sialidase_sf"/>
</dbReference>
<reference evidence="1" key="2">
    <citation type="journal article" date="2014" name="ISME J.">
        <title>Microbial stratification in low pH oxic and suboxic macroscopic growths along an acid mine drainage.</title>
        <authorList>
            <person name="Mendez-Garcia C."/>
            <person name="Mesa V."/>
            <person name="Sprenger R.R."/>
            <person name="Richter M."/>
            <person name="Diez M.S."/>
            <person name="Solano J."/>
            <person name="Bargiela R."/>
            <person name="Golyshina O.V."/>
            <person name="Manteca A."/>
            <person name="Ramos J.L."/>
            <person name="Gallego J.R."/>
            <person name="Llorente I."/>
            <person name="Martins Dos Santos V.A."/>
            <person name="Jensen O.N."/>
            <person name="Pelaez A.I."/>
            <person name="Sanchez J."/>
            <person name="Ferrer M."/>
        </authorList>
    </citation>
    <scope>NUCLEOTIDE SEQUENCE</scope>
</reference>
<dbReference type="EMBL" id="AUZX01005527">
    <property type="protein sequence ID" value="EQD67496.1"/>
    <property type="molecule type" value="Genomic_DNA"/>
</dbReference>
<proteinExistence type="predicted"/>
<protein>
    <submittedName>
        <fullName evidence="1">Glycosyl hydrolase, BNR repeat-containing protein</fullName>
    </submittedName>
</protein>
<name>T1B3P6_9ZZZZ</name>
<dbReference type="GO" id="GO:0016787">
    <property type="term" value="F:hydrolase activity"/>
    <property type="evidence" value="ECO:0007669"/>
    <property type="project" value="UniProtKB-KW"/>
</dbReference>
<reference evidence="1" key="1">
    <citation type="submission" date="2013-08" db="EMBL/GenBank/DDBJ databases">
        <authorList>
            <person name="Mendez C."/>
            <person name="Richter M."/>
            <person name="Ferrer M."/>
            <person name="Sanchez J."/>
        </authorList>
    </citation>
    <scope>NUCLEOTIDE SEQUENCE</scope>
</reference>
<dbReference type="SUPFAM" id="SSF50939">
    <property type="entry name" value="Sialidases"/>
    <property type="match status" value="1"/>
</dbReference>